<dbReference type="GO" id="GO:0005801">
    <property type="term" value="C:cis-Golgi network"/>
    <property type="evidence" value="ECO:0007669"/>
    <property type="project" value="TreeGrafter"/>
</dbReference>
<evidence type="ECO:0000259" key="4">
    <source>
        <dbReference type="Pfam" id="PF15070"/>
    </source>
</evidence>
<feature type="region of interest" description="Disordered" evidence="3">
    <location>
        <begin position="628"/>
        <end position="694"/>
    </location>
</feature>
<feature type="domain" description="Golgin subfamily A conserved" evidence="4">
    <location>
        <begin position="217"/>
        <end position="343"/>
    </location>
</feature>
<dbReference type="Proteomes" id="UP000029965">
    <property type="component" value="Chromosome 26"/>
</dbReference>
<protein>
    <recommendedName>
        <fullName evidence="4">Golgin subfamily A conserved domain-containing protein</fullName>
    </recommendedName>
</protein>
<dbReference type="Bgee" id="ENSCSAG00000006709">
    <property type="expression patterns" value="Expressed in fibroblast and 5 other cell types or tissues"/>
</dbReference>
<proteinExistence type="predicted"/>
<dbReference type="jPOST" id="A0A0D9R2X8"/>
<dbReference type="EMBL" id="AQIB01116512">
    <property type="status" value="NOT_ANNOTATED_CDS"/>
    <property type="molecule type" value="Genomic_DNA"/>
</dbReference>
<dbReference type="STRING" id="60711.ENSCSAP00000002967"/>
<dbReference type="Ensembl" id="ENSCSAT00000004722.1">
    <property type="protein sequence ID" value="ENSCSAP00000002967.1"/>
    <property type="gene ID" value="ENSCSAG00000006709.1"/>
</dbReference>
<evidence type="ECO:0000256" key="2">
    <source>
        <dbReference type="SAM" id="Coils"/>
    </source>
</evidence>
<dbReference type="InterPro" id="IPR043976">
    <property type="entry name" value="GOLGA_cons_dom"/>
</dbReference>
<dbReference type="GO" id="GO:0032580">
    <property type="term" value="C:Golgi cisterna membrane"/>
    <property type="evidence" value="ECO:0007669"/>
    <property type="project" value="TreeGrafter"/>
</dbReference>
<dbReference type="GeneTree" id="ENSGT00530000062932"/>
<dbReference type="EMBL" id="AQIB01116511">
    <property type="status" value="NOT_ANNOTATED_CDS"/>
    <property type="molecule type" value="Genomic_DNA"/>
</dbReference>
<dbReference type="Pfam" id="PF15070">
    <property type="entry name" value="GOLGA2L5"/>
    <property type="match status" value="2"/>
</dbReference>
<evidence type="ECO:0000256" key="3">
    <source>
        <dbReference type="SAM" id="MobiDB-lite"/>
    </source>
</evidence>
<feature type="coiled-coil region" evidence="2">
    <location>
        <begin position="577"/>
        <end position="604"/>
    </location>
</feature>
<dbReference type="GO" id="GO:0007030">
    <property type="term" value="P:Golgi organization"/>
    <property type="evidence" value="ECO:0007669"/>
    <property type="project" value="TreeGrafter"/>
</dbReference>
<dbReference type="PANTHER" id="PTHR10881">
    <property type="entry name" value="GOLGIN SUBFAMILY A MEMBER-RELATED"/>
    <property type="match status" value="1"/>
</dbReference>
<feature type="compositionally biased region" description="Polar residues" evidence="3">
    <location>
        <begin position="416"/>
        <end position="426"/>
    </location>
</feature>
<name>A0A0D9R2X8_CHLSB</name>
<feature type="region of interest" description="Disordered" evidence="3">
    <location>
        <begin position="384"/>
        <end position="426"/>
    </location>
</feature>
<dbReference type="InterPro" id="IPR024858">
    <property type="entry name" value="GOLGA"/>
</dbReference>
<feature type="domain" description="Golgin subfamily A conserved" evidence="4">
    <location>
        <begin position="580"/>
        <end position="629"/>
    </location>
</feature>
<dbReference type="AlphaFoldDB" id="A0A0D9R2X8"/>
<evidence type="ECO:0000313" key="6">
    <source>
        <dbReference type="Proteomes" id="UP000029965"/>
    </source>
</evidence>
<dbReference type="OMA" id="ADHINEH"/>
<feature type="coiled-coil region" evidence="2">
    <location>
        <begin position="201"/>
        <end position="323"/>
    </location>
</feature>
<feature type="coiled-coil region" evidence="2">
    <location>
        <begin position="78"/>
        <end position="133"/>
    </location>
</feature>
<feature type="compositionally biased region" description="Pro residues" evidence="3">
    <location>
        <begin position="1"/>
        <end position="11"/>
    </location>
</feature>
<feature type="region of interest" description="Disordered" evidence="3">
    <location>
        <begin position="1"/>
        <end position="74"/>
    </location>
</feature>
<keyword evidence="6" id="KW-1185">Reference proteome</keyword>
<evidence type="ECO:0000313" key="5">
    <source>
        <dbReference type="Ensembl" id="ENSCSAP00000002967.1"/>
    </source>
</evidence>
<reference evidence="5" key="2">
    <citation type="submission" date="2025-08" db="UniProtKB">
        <authorList>
            <consortium name="Ensembl"/>
        </authorList>
    </citation>
    <scope>IDENTIFICATION</scope>
</reference>
<evidence type="ECO:0000256" key="1">
    <source>
        <dbReference type="ARBA" id="ARBA00023054"/>
    </source>
</evidence>
<feature type="compositionally biased region" description="Basic and acidic residues" evidence="3">
    <location>
        <begin position="669"/>
        <end position="679"/>
    </location>
</feature>
<dbReference type="GO" id="GO:0000137">
    <property type="term" value="C:Golgi cis cisterna"/>
    <property type="evidence" value="ECO:0007669"/>
    <property type="project" value="TreeGrafter"/>
</dbReference>
<keyword evidence="1 2" id="KW-0175">Coiled coil</keyword>
<accession>A0A0D9R2X8</accession>
<sequence length="694" mass="78652">MWPQTRLPPHPAMAEETQQNKLAAAKKKLKGYWQRNSPGVPARAKRNRKTNGSVPETATSGGCHSPGDSPCQELPAALDSRSVKISQLKNTIKSLKQQKKQVEHQLEEEKKANNEKQKTERELEVQIQRLNIQKGKLSTDLYHTKRSLRYFEEESKDLADRLQCSSQRTGELEQVLSAVTATQKKVDRSSSHRKARMEWKLERSIREQAILKAQLTQLKESLKQAHLERDEYVQHLKGERARWQQRMRKMSQEVFTLKKEKKGDMRRLEKLERSFSKLKNRMAEPQHPEPPAVPSEVELQHLRKELERVSAELQAQVQNHQHVSLLNQTQKERLGRQEERLQQLPPQSGFKEVVHCPTWGACPLQNNKNKSALQLEQQVKERQEKVGEVKETVTSAPSKKGRKAGTNLWGGVPGQRQLQPGGSLSSTGHCSNGGWLPLLFHQSVAYSLNGEKRQSVATYQQQVAAYQQLTSEERLEAARQQKQQLQDQLSLMALPGEEEGGTVSSTELRSWKRPLEQLVPEDLESWEAMVSLTPPAPILPPSSVVPAPGTGDESVSGETHWILQEVMEKLSYTRTHLQLLRDLMRQWEEDIIRLAQDREEMKVKLLALQEMLLQLVYNKGHHKFLATAQNPADEPGPGTPAPQELGAADKHGDLCEMSLTDSVEPAQGEAKEGSPHDNHSAQPITQEHQEHPGL</sequence>
<reference evidence="5 6" key="1">
    <citation type="submission" date="2014-03" db="EMBL/GenBank/DDBJ databases">
        <authorList>
            <person name="Warren W."/>
            <person name="Wilson R.K."/>
        </authorList>
    </citation>
    <scope>NUCLEOTIDE SEQUENCE</scope>
</reference>
<feature type="compositionally biased region" description="Polar residues" evidence="3">
    <location>
        <begin position="50"/>
        <end position="62"/>
    </location>
</feature>
<organism evidence="5 6">
    <name type="scientific">Chlorocebus sabaeus</name>
    <name type="common">Green monkey</name>
    <name type="synonym">Simia sabaea</name>
    <dbReference type="NCBI Taxonomy" id="60711"/>
    <lineage>
        <taxon>Eukaryota</taxon>
        <taxon>Metazoa</taxon>
        <taxon>Chordata</taxon>
        <taxon>Craniata</taxon>
        <taxon>Vertebrata</taxon>
        <taxon>Euteleostomi</taxon>
        <taxon>Mammalia</taxon>
        <taxon>Eutheria</taxon>
        <taxon>Euarchontoglires</taxon>
        <taxon>Primates</taxon>
        <taxon>Haplorrhini</taxon>
        <taxon>Catarrhini</taxon>
        <taxon>Cercopithecidae</taxon>
        <taxon>Cercopithecinae</taxon>
        <taxon>Chlorocebus</taxon>
    </lineage>
</organism>
<reference evidence="5" key="3">
    <citation type="submission" date="2025-09" db="UniProtKB">
        <authorList>
            <consortium name="Ensembl"/>
        </authorList>
    </citation>
    <scope>IDENTIFICATION</scope>
</reference>
<dbReference type="PANTHER" id="PTHR10881:SF62">
    <property type="entry name" value="GOLGIN SUBFAMILY A MEMBER 8H-RELATED"/>
    <property type="match status" value="1"/>
</dbReference>
<dbReference type="eggNOG" id="KOG4725">
    <property type="taxonomic scope" value="Eukaryota"/>
</dbReference>